<dbReference type="Proteomes" id="UP001138802">
    <property type="component" value="Unassembled WGS sequence"/>
</dbReference>
<gene>
    <name evidence="1" type="ORF">CKO25_13205</name>
</gene>
<dbReference type="Pfam" id="PF00300">
    <property type="entry name" value="His_Phos_1"/>
    <property type="match status" value="1"/>
</dbReference>
<sequence length="205" mass="22827">MPDLILDVIRHGEPVGGSRYRGSGTDDPLSPVGWDQMRDALGTSAPWDGIISSPLSRCRQFAVDLAARHGLPLVVDPDLIEVGMGAWEGRDRVAVAREDPEDFAAFYRDPVGQRPLGAEPLERLAARVGEAYRRYCEQHPGRHLLIVCHAGVMRALVGHLLGADARRWYRLRVDYAGLVRIRHGAFGPSIEWFNRARLDRASRSD</sequence>
<dbReference type="AlphaFoldDB" id="A0A9X0WIZ1"/>
<evidence type="ECO:0000313" key="1">
    <source>
        <dbReference type="EMBL" id="MBK1645584.1"/>
    </source>
</evidence>
<dbReference type="GO" id="GO:0005737">
    <property type="term" value="C:cytoplasm"/>
    <property type="evidence" value="ECO:0007669"/>
    <property type="project" value="TreeGrafter"/>
</dbReference>
<dbReference type="SMART" id="SM00855">
    <property type="entry name" value="PGAM"/>
    <property type="match status" value="1"/>
</dbReference>
<dbReference type="RefSeq" id="WP_200388393.1">
    <property type="nucleotide sequence ID" value="NZ_NRSD01000013.1"/>
</dbReference>
<dbReference type="EMBL" id="NRSD01000013">
    <property type="protein sequence ID" value="MBK1645584.1"/>
    <property type="molecule type" value="Genomic_DNA"/>
</dbReference>
<dbReference type="CDD" id="cd07067">
    <property type="entry name" value="HP_PGM_like"/>
    <property type="match status" value="1"/>
</dbReference>
<dbReference type="PANTHER" id="PTHR48100:SF1">
    <property type="entry name" value="HISTIDINE PHOSPHATASE FAMILY PROTEIN-RELATED"/>
    <property type="match status" value="1"/>
</dbReference>
<protein>
    <submittedName>
        <fullName evidence="1">Histidine phosphatase family protein</fullName>
    </submittedName>
</protein>
<organism evidence="1 2">
    <name type="scientific">Thiocapsa imhoffii</name>
    <dbReference type="NCBI Taxonomy" id="382777"/>
    <lineage>
        <taxon>Bacteria</taxon>
        <taxon>Pseudomonadati</taxon>
        <taxon>Pseudomonadota</taxon>
        <taxon>Gammaproteobacteria</taxon>
        <taxon>Chromatiales</taxon>
        <taxon>Chromatiaceae</taxon>
        <taxon>Thiocapsa</taxon>
    </lineage>
</organism>
<keyword evidence="2" id="KW-1185">Reference proteome</keyword>
<dbReference type="InterPro" id="IPR029033">
    <property type="entry name" value="His_PPase_superfam"/>
</dbReference>
<dbReference type="SUPFAM" id="SSF53254">
    <property type="entry name" value="Phosphoglycerate mutase-like"/>
    <property type="match status" value="1"/>
</dbReference>
<evidence type="ECO:0000313" key="2">
    <source>
        <dbReference type="Proteomes" id="UP001138802"/>
    </source>
</evidence>
<dbReference type="InterPro" id="IPR013078">
    <property type="entry name" value="His_Pase_superF_clade-1"/>
</dbReference>
<dbReference type="Gene3D" id="3.40.50.1240">
    <property type="entry name" value="Phosphoglycerate mutase-like"/>
    <property type="match status" value="1"/>
</dbReference>
<dbReference type="InterPro" id="IPR050275">
    <property type="entry name" value="PGM_Phosphatase"/>
</dbReference>
<accession>A0A9X0WIZ1</accession>
<dbReference type="GO" id="GO:0016791">
    <property type="term" value="F:phosphatase activity"/>
    <property type="evidence" value="ECO:0007669"/>
    <property type="project" value="TreeGrafter"/>
</dbReference>
<comment type="caution">
    <text evidence="1">The sequence shown here is derived from an EMBL/GenBank/DDBJ whole genome shotgun (WGS) entry which is preliminary data.</text>
</comment>
<name>A0A9X0WIZ1_9GAMM</name>
<reference evidence="1 2" key="1">
    <citation type="journal article" date="2020" name="Microorganisms">
        <title>Osmotic Adaptation and Compatible Solute Biosynthesis of Phototrophic Bacteria as Revealed from Genome Analyses.</title>
        <authorList>
            <person name="Imhoff J.F."/>
            <person name="Rahn T."/>
            <person name="Kunzel S."/>
            <person name="Keller A."/>
            <person name="Neulinger S.C."/>
        </authorList>
    </citation>
    <scope>NUCLEOTIDE SEQUENCE [LARGE SCALE GENOMIC DNA]</scope>
    <source>
        <strain evidence="1 2">DSM 21303</strain>
    </source>
</reference>
<dbReference type="PANTHER" id="PTHR48100">
    <property type="entry name" value="BROAD-SPECIFICITY PHOSPHATASE YOR283W-RELATED"/>
    <property type="match status" value="1"/>
</dbReference>
<proteinExistence type="predicted"/>